<gene>
    <name evidence="1" type="ORF">Ahy_A06g028990</name>
</gene>
<evidence type="ECO:0000313" key="1">
    <source>
        <dbReference type="EMBL" id="RYR53759.1"/>
    </source>
</evidence>
<reference evidence="1 2" key="1">
    <citation type="submission" date="2019-01" db="EMBL/GenBank/DDBJ databases">
        <title>Sequencing of cultivated peanut Arachis hypogaea provides insights into genome evolution and oil improvement.</title>
        <authorList>
            <person name="Chen X."/>
        </authorList>
    </citation>
    <scope>NUCLEOTIDE SEQUENCE [LARGE SCALE GENOMIC DNA]</scope>
    <source>
        <strain evidence="2">cv. Fuhuasheng</strain>
        <tissue evidence="1">Leaves</tissue>
    </source>
</reference>
<keyword evidence="2" id="KW-1185">Reference proteome</keyword>
<name>A0A445CS14_ARAHY</name>
<comment type="caution">
    <text evidence="1">The sequence shown here is derived from an EMBL/GenBank/DDBJ whole genome shotgun (WGS) entry which is preliminary data.</text>
</comment>
<organism evidence="1 2">
    <name type="scientific">Arachis hypogaea</name>
    <name type="common">Peanut</name>
    <dbReference type="NCBI Taxonomy" id="3818"/>
    <lineage>
        <taxon>Eukaryota</taxon>
        <taxon>Viridiplantae</taxon>
        <taxon>Streptophyta</taxon>
        <taxon>Embryophyta</taxon>
        <taxon>Tracheophyta</taxon>
        <taxon>Spermatophyta</taxon>
        <taxon>Magnoliopsida</taxon>
        <taxon>eudicotyledons</taxon>
        <taxon>Gunneridae</taxon>
        <taxon>Pentapetalae</taxon>
        <taxon>rosids</taxon>
        <taxon>fabids</taxon>
        <taxon>Fabales</taxon>
        <taxon>Fabaceae</taxon>
        <taxon>Papilionoideae</taxon>
        <taxon>50 kb inversion clade</taxon>
        <taxon>dalbergioids sensu lato</taxon>
        <taxon>Dalbergieae</taxon>
        <taxon>Pterocarpus clade</taxon>
        <taxon>Arachis</taxon>
    </lineage>
</organism>
<dbReference type="EMBL" id="SDMP01000006">
    <property type="protein sequence ID" value="RYR53759.1"/>
    <property type="molecule type" value="Genomic_DNA"/>
</dbReference>
<dbReference type="Proteomes" id="UP000289738">
    <property type="component" value="Chromosome A06"/>
</dbReference>
<accession>A0A445CS14</accession>
<proteinExistence type="predicted"/>
<dbReference type="AlphaFoldDB" id="A0A445CS14"/>
<protein>
    <submittedName>
        <fullName evidence="1">Uncharacterized protein</fullName>
    </submittedName>
</protein>
<sequence length="77" mass="9115">MLLANATEDTVYIHAWVYIIIDKNENRVHLQLLSFVEKLDEMDKYSRGLAPLGWLYRYMYQVANKNVTNLARLLQLL</sequence>
<evidence type="ECO:0000313" key="2">
    <source>
        <dbReference type="Proteomes" id="UP000289738"/>
    </source>
</evidence>